<gene>
    <name evidence="1" type="ORF">URODEC1_LOCUS17585</name>
</gene>
<name>A0ABC8WVU5_9POAL</name>
<reference evidence="1" key="1">
    <citation type="submission" date="2024-10" db="EMBL/GenBank/DDBJ databases">
        <authorList>
            <person name="Ryan C."/>
        </authorList>
    </citation>
    <scope>NUCLEOTIDE SEQUENCE [LARGE SCALE GENOMIC DNA]</scope>
</reference>
<evidence type="ECO:0000313" key="2">
    <source>
        <dbReference type="Proteomes" id="UP001497457"/>
    </source>
</evidence>
<dbReference type="AlphaFoldDB" id="A0ABC8WVU5"/>
<dbReference type="EMBL" id="OZ075123">
    <property type="protein sequence ID" value="CAL4915557.1"/>
    <property type="molecule type" value="Genomic_DNA"/>
</dbReference>
<evidence type="ECO:0008006" key="3">
    <source>
        <dbReference type="Google" id="ProtNLM"/>
    </source>
</evidence>
<accession>A0ABC8WVU5</accession>
<keyword evidence="2" id="KW-1185">Reference proteome</keyword>
<dbReference type="PANTHER" id="PTHR33527">
    <property type="entry name" value="OS07G0274300 PROTEIN"/>
    <property type="match status" value="1"/>
</dbReference>
<organism evidence="1 2">
    <name type="scientific">Urochloa decumbens</name>
    <dbReference type="NCBI Taxonomy" id="240449"/>
    <lineage>
        <taxon>Eukaryota</taxon>
        <taxon>Viridiplantae</taxon>
        <taxon>Streptophyta</taxon>
        <taxon>Embryophyta</taxon>
        <taxon>Tracheophyta</taxon>
        <taxon>Spermatophyta</taxon>
        <taxon>Magnoliopsida</taxon>
        <taxon>Liliopsida</taxon>
        <taxon>Poales</taxon>
        <taxon>Poaceae</taxon>
        <taxon>PACMAD clade</taxon>
        <taxon>Panicoideae</taxon>
        <taxon>Panicodae</taxon>
        <taxon>Paniceae</taxon>
        <taxon>Melinidinae</taxon>
        <taxon>Urochloa</taxon>
    </lineage>
</organism>
<proteinExistence type="predicted"/>
<dbReference type="PANTHER" id="PTHR33527:SF53">
    <property type="entry name" value="OS10G0561000 PROTEIN"/>
    <property type="match status" value="1"/>
</dbReference>
<protein>
    <recommendedName>
        <fullName evidence="3">RRM domain-containing protein</fullName>
    </recommendedName>
</protein>
<dbReference type="Proteomes" id="UP001497457">
    <property type="component" value="Chromosome 13rd"/>
</dbReference>
<evidence type="ECO:0000313" key="1">
    <source>
        <dbReference type="EMBL" id="CAL4915557.1"/>
    </source>
</evidence>
<sequence length="349" mass="38328">MNACFTLSGGEVWLLPFIHLECMHFSSSSDPARPSSWSRARASLLALPVWGAIAQLPLTTMASLTTMEKLLLFHKLESDLFHRLVHDLAQDPATMQRVIALWLWLESAGHHNFIRRVAAFPGPVVLRFVEEAISCLRCLTSSSQGALIGYDDGRNRGLPCTNALLAAPIDDVGYFHGRREILDGVTHQYRSVCLAVCNVGSSTTTCVPMNTSGVPAALPMASSPAPRVAPLPLNPMAAPFQLNPMAPPWIPMQPLPDDYRTLFITFSKGYPISKEDIIEFFNSVFGPCVETVTVEKVAPGQCPVYGRMILRSAAMIPVVLKGRETAKFVINSRHLWARVYIPSSRLSDA</sequence>